<reference evidence="16" key="1">
    <citation type="submission" date="2025-08" db="UniProtKB">
        <authorList>
            <consortium name="RefSeq"/>
        </authorList>
    </citation>
    <scope>IDENTIFICATION</scope>
    <source>
        <tissue evidence="16">Sperm</tissue>
    </source>
</reference>
<feature type="compositionally biased region" description="Polar residues" evidence="12">
    <location>
        <begin position="49"/>
        <end position="59"/>
    </location>
</feature>
<keyword evidence="4 13" id="KW-0812">Transmembrane</keyword>
<dbReference type="CTD" id="2798"/>
<evidence type="ECO:0000256" key="5">
    <source>
        <dbReference type="ARBA" id="ARBA00022989"/>
    </source>
</evidence>
<dbReference type="InterPro" id="IPR001658">
    <property type="entry name" value="GphnRH_fam_rcpt"/>
</dbReference>
<dbReference type="SUPFAM" id="SSF81321">
    <property type="entry name" value="Family A G protein-coupled receptor-like"/>
    <property type="match status" value="1"/>
</dbReference>
<evidence type="ECO:0000313" key="15">
    <source>
        <dbReference type="Proteomes" id="UP001318040"/>
    </source>
</evidence>
<feature type="transmembrane region" description="Helical" evidence="13">
    <location>
        <begin position="76"/>
        <end position="98"/>
    </location>
</feature>
<keyword evidence="10" id="KW-0807">Transducer</keyword>
<dbReference type="InterPro" id="IPR000276">
    <property type="entry name" value="GPCR_Rhodpsn"/>
</dbReference>
<proteinExistence type="predicted"/>
<evidence type="ECO:0000256" key="4">
    <source>
        <dbReference type="ARBA" id="ARBA00022692"/>
    </source>
</evidence>
<dbReference type="RefSeq" id="XP_032829849.1">
    <property type="nucleotide sequence ID" value="XM_032973958.1"/>
</dbReference>
<evidence type="ECO:0000256" key="11">
    <source>
        <dbReference type="ARBA" id="ARBA00082552"/>
    </source>
</evidence>
<dbReference type="InterPro" id="IPR017452">
    <property type="entry name" value="GPCR_Rhodpsn_7TM"/>
</dbReference>
<dbReference type="Pfam" id="PF00001">
    <property type="entry name" value="7tm_1"/>
    <property type="match status" value="1"/>
</dbReference>
<feature type="transmembrane region" description="Helical" evidence="13">
    <location>
        <begin position="349"/>
        <end position="372"/>
    </location>
</feature>
<evidence type="ECO:0000256" key="7">
    <source>
        <dbReference type="ARBA" id="ARBA00023136"/>
    </source>
</evidence>
<gene>
    <name evidence="16" type="primary">LOC103091762</name>
</gene>
<protein>
    <recommendedName>
        <fullName evidence="11">Type II GnRH receptor</fullName>
    </recommendedName>
</protein>
<keyword evidence="3" id="KW-0597">Phosphoprotein</keyword>
<evidence type="ECO:0000256" key="8">
    <source>
        <dbReference type="ARBA" id="ARBA00023157"/>
    </source>
</evidence>
<evidence type="ECO:0000256" key="13">
    <source>
        <dbReference type="SAM" id="Phobius"/>
    </source>
</evidence>
<evidence type="ECO:0000256" key="10">
    <source>
        <dbReference type="ARBA" id="ARBA00023224"/>
    </source>
</evidence>
<evidence type="ECO:0000256" key="1">
    <source>
        <dbReference type="ARBA" id="ARBA00004651"/>
    </source>
</evidence>
<keyword evidence="2" id="KW-1003">Cell membrane</keyword>
<keyword evidence="8" id="KW-1015">Disulfide bond</keyword>
<sequence>MALLAHACNFTSSSPPSFFSSAPGATPCAPGTSLVTSNPDADPRGVDPNMTTVPGSNLTGPHPHPSPLLPTFSAAARVRVCVTLILLLASATLNGMVLRSACADRRTRSRRQRGSHVRLLMLHLSAADLLFTLLVMPLDAAWNVTLQWRAGDAACRLLMFLKLFAMYASAFVTAVISLDRYSAVVNPLAFGQAKRRSRVTLCLAWALSAVLALPQLVLFRVVQTSQPGPQFTQCATHGSFPQRWQGSLYFMFTFACLFLLPLLIMVFCYARILLEIVRRGRERDGVAHDAKGVTLRCSSNNIPRARLRTVKMTAAIVGSFLVCWTPYYLVGIWYWFWPSALDQGTLPEYINHIVFLFGLLNACLDPLVYGLFSGQWDGTLCYRYCCCCYCCCWWSSSSSTRRRRRSGTTTGATTSSRGTMASSELEPQPTLATASVDLSAPLQRQGCPPVQ</sequence>
<feature type="compositionally biased region" description="Low complexity" evidence="12">
    <location>
        <begin position="407"/>
        <end position="419"/>
    </location>
</feature>
<dbReference type="KEGG" id="pmrn:103091762"/>
<comment type="subcellular location">
    <subcellularLocation>
        <location evidence="1">Cell membrane</location>
        <topology evidence="1">Multi-pass membrane protein</topology>
    </subcellularLocation>
</comment>
<dbReference type="PANTHER" id="PTHR24241:SF69">
    <property type="entry name" value="GONADOTROPIN-RELEASING HORMONE II RECEPTOR-RELATED"/>
    <property type="match status" value="1"/>
</dbReference>
<evidence type="ECO:0000256" key="9">
    <source>
        <dbReference type="ARBA" id="ARBA00023170"/>
    </source>
</evidence>
<dbReference type="PRINTS" id="PR00237">
    <property type="entry name" value="GPCRRHODOPSN"/>
</dbReference>
<organism evidence="15 16">
    <name type="scientific">Petromyzon marinus</name>
    <name type="common">Sea lamprey</name>
    <dbReference type="NCBI Taxonomy" id="7757"/>
    <lineage>
        <taxon>Eukaryota</taxon>
        <taxon>Metazoa</taxon>
        <taxon>Chordata</taxon>
        <taxon>Craniata</taxon>
        <taxon>Vertebrata</taxon>
        <taxon>Cyclostomata</taxon>
        <taxon>Hyperoartia</taxon>
        <taxon>Petromyzontiformes</taxon>
        <taxon>Petromyzontidae</taxon>
        <taxon>Petromyzon</taxon>
    </lineage>
</organism>
<dbReference type="FunFam" id="1.20.1070.10:FF:000199">
    <property type="entry name" value="Gonadotropin-releasing hormone II receptor"/>
    <property type="match status" value="1"/>
</dbReference>
<feature type="transmembrane region" description="Helical" evidence="13">
    <location>
        <begin position="199"/>
        <end position="222"/>
    </location>
</feature>
<evidence type="ECO:0000313" key="16">
    <source>
        <dbReference type="RefSeq" id="XP_032829849.1"/>
    </source>
</evidence>
<dbReference type="PROSITE" id="PS50262">
    <property type="entry name" value="G_PROTEIN_RECEP_F1_2"/>
    <property type="match status" value="1"/>
</dbReference>
<feature type="transmembrane region" description="Helical" evidence="13">
    <location>
        <begin position="158"/>
        <end position="178"/>
    </location>
</feature>
<evidence type="ECO:0000256" key="3">
    <source>
        <dbReference type="ARBA" id="ARBA00022553"/>
    </source>
</evidence>
<dbReference type="PRINTS" id="PR00529">
    <property type="entry name" value="GNADOTRPHINR"/>
</dbReference>
<feature type="region of interest" description="Disordered" evidence="12">
    <location>
        <begin position="29"/>
        <end position="64"/>
    </location>
</feature>
<feature type="domain" description="G-protein coupled receptors family 1 profile" evidence="14">
    <location>
        <begin position="93"/>
        <end position="369"/>
    </location>
</feature>
<evidence type="ECO:0000256" key="6">
    <source>
        <dbReference type="ARBA" id="ARBA00023040"/>
    </source>
</evidence>
<dbReference type="GO" id="GO:0042277">
    <property type="term" value="F:peptide binding"/>
    <property type="evidence" value="ECO:0007669"/>
    <property type="project" value="TreeGrafter"/>
</dbReference>
<dbReference type="GO" id="GO:0032870">
    <property type="term" value="P:cellular response to hormone stimulus"/>
    <property type="evidence" value="ECO:0007669"/>
    <property type="project" value="TreeGrafter"/>
</dbReference>
<dbReference type="GO" id="GO:0016500">
    <property type="term" value="F:protein-hormone receptor activity"/>
    <property type="evidence" value="ECO:0007669"/>
    <property type="project" value="InterPro"/>
</dbReference>
<feature type="region of interest" description="Disordered" evidence="12">
    <location>
        <begin position="401"/>
        <end position="428"/>
    </location>
</feature>
<dbReference type="Proteomes" id="UP001318040">
    <property type="component" value="Chromosome 52"/>
</dbReference>
<feature type="transmembrane region" description="Helical" evidence="13">
    <location>
        <begin position="314"/>
        <end position="337"/>
    </location>
</feature>
<feature type="transmembrane region" description="Helical" evidence="13">
    <location>
        <begin position="248"/>
        <end position="274"/>
    </location>
</feature>
<keyword evidence="6" id="KW-0297">G-protein coupled receptor</keyword>
<dbReference type="CDD" id="cd15383">
    <property type="entry name" value="7tmA_GnRHR_vertebrate"/>
    <property type="match status" value="1"/>
</dbReference>
<name>A0AAJ7XCN9_PETMA</name>
<evidence type="ECO:0000256" key="2">
    <source>
        <dbReference type="ARBA" id="ARBA00022475"/>
    </source>
</evidence>
<evidence type="ECO:0000256" key="12">
    <source>
        <dbReference type="SAM" id="MobiDB-lite"/>
    </source>
</evidence>
<keyword evidence="5 13" id="KW-1133">Transmembrane helix</keyword>
<keyword evidence="7 13" id="KW-0472">Membrane</keyword>
<dbReference type="GO" id="GO:0004930">
    <property type="term" value="F:G protein-coupled receptor activity"/>
    <property type="evidence" value="ECO:0007669"/>
    <property type="project" value="UniProtKB-KW"/>
</dbReference>
<feature type="transmembrane region" description="Helical" evidence="13">
    <location>
        <begin position="119"/>
        <end position="138"/>
    </location>
</feature>
<dbReference type="PANTHER" id="PTHR24241">
    <property type="entry name" value="NEUROPEPTIDE RECEPTOR-RELATED G-PROTEIN COUPLED RECEPTOR"/>
    <property type="match status" value="1"/>
</dbReference>
<dbReference type="AlphaFoldDB" id="A0AAJ7XCN9"/>
<keyword evidence="15" id="KW-1185">Reference proteome</keyword>
<dbReference type="GeneID" id="103091762"/>
<accession>A0AAJ7XCN9</accession>
<evidence type="ECO:0000259" key="14">
    <source>
        <dbReference type="PROSITE" id="PS50262"/>
    </source>
</evidence>
<dbReference type="Gene3D" id="1.20.1070.10">
    <property type="entry name" value="Rhodopsin 7-helix transmembrane proteins"/>
    <property type="match status" value="1"/>
</dbReference>
<keyword evidence="9 16" id="KW-0675">Receptor</keyword>
<dbReference type="GO" id="GO:0005886">
    <property type="term" value="C:plasma membrane"/>
    <property type="evidence" value="ECO:0007669"/>
    <property type="project" value="UniProtKB-SubCell"/>
</dbReference>